<dbReference type="EMBL" id="CAKLBY020000338">
    <property type="protein sequence ID" value="CAK7945854.1"/>
    <property type="molecule type" value="Genomic_DNA"/>
</dbReference>
<sequence>MFRVADPRHKPRALQTRRQALAKLFATLQRVLLNPLNQNCPVLRQQVAPEMIMFITNRESANNHESLKSPTFDQPLAKTFSETYMFEVDDEDAADKQFGHSSTMTALSFDDPNKGPYVEEDSVASTDNVVAGQLVCCAMCALHNMQSDEQIFACWRAETVVSRFTRRQDEEGDEKNTTIGKRHTSIKLKASSTDARESAASSHGELSPSELRGSRAFENGEAVGIEHDGTPKEPFPGSPCTPCTPGDPTSVFSNAPFVQEIDHEMLDNRRLSSSLEGPHTATIHVSQRPDVANICWMPRRSMLNLVRNRLRTTKHCTDNL</sequence>
<accession>A0AAV1VIS5</accession>
<dbReference type="AlphaFoldDB" id="A0AAV1VIS5"/>
<feature type="region of interest" description="Disordered" evidence="1">
    <location>
        <begin position="165"/>
        <end position="213"/>
    </location>
</feature>
<proteinExistence type="predicted"/>
<comment type="caution">
    <text evidence="2">The sequence shown here is derived from an EMBL/GenBank/DDBJ whole genome shotgun (WGS) entry which is preliminary data.</text>
</comment>
<organism evidence="2 3">
    <name type="scientific">Peronospora matthiolae</name>
    <dbReference type="NCBI Taxonomy" id="2874970"/>
    <lineage>
        <taxon>Eukaryota</taxon>
        <taxon>Sar</taxon>
        <taxon>Stramenopiles</taxon>
        <taxon>Oomycota</taxon>
        <taxon>Peronosporomycetes</taxon>
        <taxon>Peronosporales</taxon>
        <taxon>Peronosporaceae</taxon>
        <taxon>Peronospora</taxon>
    </lineage>
</organism>
<evidence type="ECO:0000313" key="2">
    <source>
        <dbReference type="EMBL" id="CAK7945854.1"/>
    </source>
</evidence>
<name>A0AAV1VIS5_9STRA</name>
<reference evidence="2" key="1">
    <citation type="submission" date="2024-01" db="EMBL/GenBank/DDBJ databases">
        <authorList>
            <person name="Webb A."/>
        </authorList>
    </citation>
    <scope>NUCLEOTIDE SEQUENCE</scope>
    <source>
        <strain evidence="2">Pm1</strain>
    </source>
</reference>
<dbReference type="Proteomes" id="UP001162060">
    <property type="component" value="Unassembled WGS sequence"/>
</dbReference>
<evidence type="ECO:0000256" key="1">
    <source>
        <dbReference type="SAM" id="MobiDB-lite"/>
    </source>
</evidence>
<protein>
    <submittedName>
        <fullName evidence="2">Uncharacterized protein</fullName>
    </submittedName>
</protein>
<evidence type="ECO:0000313" key="3">
    <source>
        <dbReference type="Proteomes" id="UP001162060"/>
    </source>
</evidence>
<gene>
    <name evidence="2" type="ORF">PM001_LOCUS31004</name>
</gene>